<dbReference type="CDD" id="cd24158">
    <property type="entry name" value="NUDIX_ADPRase_Rv1700"/>
    <property type="match status" value="1"/>
</dbReference>
<comment type="caution">
    <text evidence="4">The sequence shown here is derived from an EMBL/GenBank/DDBJ whole genome shotgun (WGS) entry which is preliminary data.</text>
</comment>
<sequence length="233" mass="24926">MTRSSGDHVQGQPEARLADTLHPRDVTERRTVFEGRVWNVVSDTVSLGPGGPTIVRDYVEHTGAVAVIPVDDQGRILLLKQYRHPVGMDLWEIPAGLLDVEGEDPVAAAARELAEETDLVAAEWHVLVDFFNSPGGSSEALRAYVATGLSPVPESERHVRTDEEAEFEYAWVPLDDAVSAILAGEVHNVSAVAAILALNAAVARAGGSLDGLALESAGLRPADAPWPAHPRLR</sequence>
<dbReference type="InterPro" id="IPR015797">
    <property type="entry name" value="NUDIX_hydrolase-like_dom_sf"/>
</dbReference>
<dbReference type="Proteomes" id="UP001232725">
    <property type="component" value="Unassembled WGS sequence"/>
</dbReference>
<dbReference type="PROSITE" id="PS51462">
    <property type="entry name" value="NUDIX"/>
    <property type="match status" value="1"/>
</dbReference>
<evidence type="ECO:0000259" key="3">
    <source>
        <dbReference type="PROSITE" id="PS51462"/>
    </source>
</evidence>
<dbReference type="InterPro" id="IPR000086">
    <property type="entry name" value="NUDIX_hydrolase_dom"/>
</dbReference>
<dbReference type="PANTHER" id="PTHR11839">
    <property type="entry name" value="UDP/ADP-SUGAR PYROPHOSPHATASE"/>
    <property type="match status" value="1"/>
</dbReference>
<evidence type="ECO:0000256" key="2">
    <source>
        <dbReference type="SAM" id="MobiDB-lite"/>
    </source>
</evidence>
<organism evidence="4 5">
    <name type="scientific">Arthrobacter horti</name>
    <dbReference type="NCBI Taxonomy" id="3068273"/>
    <lineage>
        <taxon>Bacteria</taxon>
        <taxon>Bacillati</taxon>
        <taxon>Actinomycetota</taxon>
        <taxon>Actinomycetes</taxon>
        <taxon>Micrococcales</taxon>
        <taxon>Micrococcaceae</taxon>
        <taxon>Arthrobacter</taxon>
    </lineage>
</organism>
<dbReference type="RefSeq" id="WP_305997547.1">
    <property type="nucleotide sequence ID" value="NZ_JAVALS010000016.1"/>
</dbReference>
<protein>
    <submittedName>
        <fullName evidence="4">NUDIX hydrolase</fullName>
        <ecNumber evidence="4">3.6.-.-</ecNumber>
    </submittedName>
</protein>
<feature type="region of interest" description="Disordered" evidence="2">
    <location>
        <begin position="1"/>
        <end position="23"/>
    </location>
</feature>
<gene>
    <name evidence="4" type="ORF">Q9R02_15175</name>
</gene>
<dbReference type="EMBL" id="JAVALS010000016">
    <property type="protein sequence ID" value="MDP5228502.1"/>
    <property type="molecule type" value="Genomic_DNA"/>
</dbReference>
<keyword evidence="1 4" id="KW-0378">Hydrolase</keyword>
<name>A0ABT9IT49_9MICC</name>
<dbReference type="Gene3D" id="3.90.79.10">
    <property type="entry name" value="Nucleoside Triphosphate Pyrophosphohydrolase"/>
    <property type="match status" value="1"/>
</dbReference>
<dbReference type="Pfam" id="PF00293">
    <property type="entry name" value="NUDIX"/>
    <property type="match status" value="1"/>
</dbReference>
<dbReference type="GO" id="GO:0016787">
    <property type="term" value="F:hydrolase activity"/>
    <property type="evidence" value="ECO:0007669"/>
    <property type="project" value="UniProtKB-KW"/>
</dbReference>
<keyword evidence="5" id="KW-1185">Reference proteome</keyword>
<dbReference type="SUPFAM" id="SSF55811">
    <property type="entry name" value="Nudix"/>
    <property type="match status" value="1"/>
</dbReference>
<accession>A0ABT9IT49</accession>
<dbReference type="EC" id="3.6.-.-" evidence="4"/>
<reference evidence="4 5" key="1">
    <citation type="submission" date="2023-08" db="EMBL/GenBank/DDBJ databases">
        <title>Arthrobacter horti sp. nov., isolated from forest soil.</title>
        <authorList>
            <person name="Park M."/>
        </authorList>
    </citation>
    <scope>NUCLEOTIDE SEQUENCE [LARGE SCALE GENOMIC DNA]</scope>
    <source>
        <strain evidence="4 5">YJM1</strain>
    </source>
</reference>
<evidence type="ECO:0000313" key="4">
    <source>
        <dbReference type="EMBL" id="MDP5228502.1"/>
    </source>
</evidence>
<dbReference type="PANTHER" id="PTHR11839:SF31">
    <property type="entry name" value="ADP-RIBOSE PYROPHOSPHATASE"/>
    <property type="match status" value="1"/>
</dbReference>
<evidence type="ECO:0000313" key="5">
    <source>
        <dbReference type="Proteomes" id="UP001232725"/>
    </source>
</evidence>
<evidence type="ECO:0000256" key="1">
    <source>
        <dbReference type="ARBA" id="ARBA00022801"/>
    </source>
</evidence>
<feature type="domain" description="Nudix hydrolase" evidence="3">
    <location>
        <begin position="60"/>
        <end position="194"/>
    </location>
</feature>
<proteinExistence type="predicted"/>